<sequence length="53" mass="6088">LVLRVDGFVPNIISISHEPIFGEKYGRQSLDNDFTLMSLIYVELASFFGVLYY</sequence>
<dbReference type="AlphaFoldDB" id="A0A5J4UWR6"/>
<feature type="non-terminal residue" evidence="2">
    <location>
        <position position="1"/>
    </location>
</feature>
<accession>A0A5J4UWR6</accession>
<keyword evidence="1" id="KW-0472">Membrane</keyword>
<dbReference type="Proteomes" id="UP000324800">
    <property type="component" value="Unassembled WGS sequence"/>
</dbReference>
<comment type="caution">
    <text evidence="2">The sequence shown here is derived from an EMBL/GenBank/DDBJ whole genome shotgun (WGS) entry which is preliminary data.</text>
</comment>
<evidence type="ECO:0000313" key="3">
    <source>
        <dbReference type="Proteomes" id="UP000324800"/>
    </source>
</evidence>
<evidence type="ECO:0000256" key="1">
    <source>
        <dbReference type="SAM" id="Phobius"/>
    </source>
</evidence>
<keyword evidence="1" id="KW-1133">Transmembrane helix</keyword>
<name>A0A5J4UWR6_9EUKA</name>
<evidence type="ECO:0000313" key="2">
    <source>
        <dbReference type="EMBL" id="KAA6374351.1"/>
    </source>
</evidence>
<reference evidence="2 3" key="1">
    <citation type="submission" date="2019-03" db="EMBL/GenBank/DDBJ databases">
        <title>Single cell metagenomics reveals metabolic interactions within the superorganism composed of flagellate Streblomastix strix and complex community of Bacteroidetes bacteria on its surface.</title>
        <authorList>
            <person name="Treitli S.C."/>
            <person name="Kolisko M."/>
            <person name="Husnik F."/>
            <person name="Keeling P."/>
            <person name="Hampl V."/>
        </authorList>
    </citation>
    <scope>NUCLEOTIDE SEQUENCE [LARGE SCALE GENOMIC DNA]</scope>
    <source>
        <strain evidence="2">ST1C</strain>
    </source>
</reference>
<feature type="transmembrane region" description="Helical" evidence="1">
    <location>
        <begin position="34"/>
        <end position="52"/>
    </location>
</feature>
<protein>
    <submittedName>
        <fullName evidence="2">Uncharacterized protein</fullName>
    </submittedName>
</protein>
<dbReference type="EMBL" id="SNRW01012045">
    <property type="protein sequence ID" value="KAA6374351.1"/>
    <property type="molecule type" value="Genomic_DNA"/>
</dbReference>
<organism evidence="2 3">
    <name type="scientific">Streblomastix strix</name>
    <dbReference type="NCBI Taxonomy" id="222440"/>
    <lineage>
        <taxon>Eukaryota</taxon>
        <taxon>Metamonada</taxon>
        <taxon>Preaxostyla</taxon>
        <taxon>Oxymonadida</taxon>
        <taxon>Streblomastigidae</taxon>
        <taxon>Streblomastix</taxon>
    </lineage>
</organism>
<keyword evidence="1" id="KW-0812">Transmembrane</keyword>
<proteinExistence type="predicted"/>
<gene>
    <name evidence="2" type="ORF">EZS28_030121</name>
</gene>